<protein>
    <recommendedName>
        <fullName evidence="3">Secreted protein</fullName>
    </recommendedName>
</protein>
<evidence type="ECO:0008006" key="3">
    <source>
        <dbReference type="Google" id="ProtNLM"/>
    </source>
</evidence>
<sequence>MKKFLTICIAGLYTLITSGFSVNVHYCMGELASVDLHDTHDEGCNKCGMPVKGDCCKDEAHFVKYDDSHQAAKAGTNLPAPSPAVLMVLQPDWQAIAAVSPAFTVWAPINAPPPTGIPLYKQFCLFLI</sequence>
<dbReference type="RefSeq" id="WP_341837757.1">
    <property type="nucleotide sequence ID" value="NZ_CP149822.1"/>
</dbReference>
<dbReference type="Pfam" id="PF26622">
    <property type="entry name" value="DUF8199"/>
    <property type="match status" value="1"/>
</dbReference>
<dbReference type="InterPro" id="IPR058060">
    <property type="entry name" value="HYC_CC_PP"/>
</dbReference>
<proteinExistence type="predicted"/>
<organism evidence="1 2">
    <name type="scientific">Chitinophaga pollutisoli</name>
    <dbReference type="NCBI Taxonomy" id="3133966"/>
    <lineage>
        <taxon>Bacteria</taxon>
        <taxon>Pseudomonadati</taxon>
        <taxon>Bacteroidota</taxon>
        <taxon>Chitinophagia</taxon>
        <taxon>Chitinophagales</taxon>
        <taxon>Chitinophagaceae</taxon>
        <taxon>Chitinophaga</taxon>
    </lineage>
</organism>
<dbReference type="InterPro" id="IPR058512">
    <property type="entry name" value="DUF8199"/>
</dbReference>
<gene>
    <name evidence="1" type="ORF">WJU16_07790</name>
</gene>
<reference evidence="2" key="1">
    <citation type="submission" date="2024-03" db="EMBL/GenBank/DDBJ databases">
        <title>Chitinophaga horti sp. nov., isolated from garden soil.</title>
        <authorList>
            <person name="Lee D.S."/>
            <person name="Han D.M."/>
            <person name="Baek J.H."/>
            <person name="Choi D.G."/>
            <person name="Jeon J.H."/>
            <person name="Jeon C.O."/>
        </authorList>
    </citation>
    <scope>NUCLEOTIDE SEQUENCE [LARGE SCALE GENOMIC DNA]</scope>
    <source>
        <strain evidence="2">GPA1</strain>
    </source>
</reference>
<keyword evidence="2" id="KW-1185">Reference proteome</keyword>
<dbReference type="EMBL" id="CP149822">
    <property type="protein sequence ID" value="WZN42933.1"/>
    <property type="molecule type" value="Genomic_DNA"/>
</dbReference>
<accession>A0ABZ2YTY3</accession>
<dbReference type="Proteomes" id="UP001485459">
    <property type="component" value="Chromosome"/>
</dbReference>
<evidence type="ECO:0000313" key="1">
    <source>
        <dbReference type="EMBL" id="WZN42933.1"/>
    </source>
</evidence>
<evidence type="ECO:0000313" key="2">
    <source>
        <dbReference type="Proteomes" id="UP001485459"/>
    </source>
</evidence>
<dbReference type="NCBIfam" id="NF047658">
    <property type="entry name" value="HYC_CC_PP"/>
    <property type="match status" value="1"/>
</dbReference>
<name>A0ABZ2YTY3_9BACT</name>